<comment type="subunit">
    <text evidence="6">Homodimer.</text>
</comment>
<dbReference type="GO" id="GO:0009234">
    <property type="term" value="P:menaquinone biosynthetic process"/>
    <property type="evidence" value="ECO:0007669"/>
    <property type="project" value="InterPro"/>
</dbReference>
<dbReference type="PIRSF" id="PIRSF004983">
    <property type="entry name" value="MenD"/>
    <property type="match status" value="1"/>
</dbReference>
<dbReference type="AlphaFoldDB" id="A0AAE3KJX8"/>
<dbReference type="GO" id="GO:0042372">
    <property type="term" value="P:phylloquinone biosynthetic process"/>
    <property type="evidence" value="ECO:0007669"/>
    <property type="project" value="UniProtKB-UniRule"/>
</dbReference>
<dbReference type="Gene3D" id="3.40.50.1220">
    <property type="entry name" value="TPP-binding domain"/>
    <property type="match status" value="1"/>
</dbReference>
<dbReference type="SUPFAM" id="SSF52518">
    <property type="entry name" value="Thiamin diphosphate-binding fold (THDP-binding)"/>
    <property type="match status" value="2"/>
</dbReference>
<evidence type="ECO:0000256" key="4">
    <source>
        <dbReference type="ARBA" id="ARBA00023052"/>
    </source>
</evidence>
<evidence type="ECO:0000313" key="9">
    <source>
        <dbReference type="EMBL" id="MCP2727005.1"/>
    </source>
</evidence>
<dbReference type="EC" id="2.2.1.9" evidence="6"/>
<dbReference type="EMBL" id="JAMZMM010000004">
    <property type="protein sequence ID" value="MCP2727005.1"/>
    <property type="molecule type" value="Genomic_DNA"/>
</dbReference>
<dbReference type="Pfam" id="PF02776">
    <property type="entry name" value="TPP_enzyme_N"/>
    <property type="match status" value="1"/>
</dbReference>
<dbReference type="Pfam" id="PF16582">
    <property type="entry name" value="TPP_enzyme_M_2"/>
    <property type="match status" value="1"/>
</dbReference>
<dbReference type="NCBIfam" id="TIGR00173">
    <property type="entry name" value="menD"/>
    <property type="match status" value="1"/>
</dbReference>
<comment type="pathway">
    <text evidence="6">Cofactor biosynthesis; phylloquinone biosynthesis.</text>
</comment>
<dbReference type="Proteomes" id="UP001204953">
    <property type="component" value="Unassembled WGS sequence"/>
</dbReference>
<dbReference type="GO" id="GO:0070204">
    <property type="term" value="F:2-succinyl-5-enolpyruvyl-6-hydroxy-3-cyclohexene-1-carboxylic-acid synthase activity"/>
    <property type="evidence" value="ECO:0007669"/>
    <property type="project" value="UniProtKB-UniRule"/>
</dbReference>
<comment type="cofactor">
    <cofactor evidence="6">
        <name>Mg(2+)</name>
        <dbReference type="ChEBI" id="CHEBI:18420"/>
    </cofactor>
    <cofactor evidence="6">
        <name>Mn(2+)</name>
        <dbReference type="ChEBI" id="CHEBI:29035"/>
    </cofactor>
</comment>
<name>A0AAE3KJX8_9CYAN</name>
<dbReference type="Gene3D" id="3.40.50.970">
    <property type="match status" value="2"/>
</dbReference>
<comment type="similarity">
    <text evidence="6">Belongs to the TPP enzyme family. MenD subfamily.</text>
</comment>
<proteinExistence type="inferred from homology"/>
<evidence type="ECO:0000256" key="2">
    <source>
        <dbReference type="ARBA" id="ARBA00022723"/>
    </source>
</evidence>
<keyword evidence="1 6" id="KW-0808">Transferase</keyword>
<evidence type="ECO:0000256" key="1">
    <source>
        <dbReference type="ARBA" id="ARBA00022679"/>
    </source>
</evidence>
<evidence type="ECO:0000256" key="3">
    <source>
        <dbReference type="ARBA" id="ARBA00022842"/>
    </source>
</evidence>
<dbReference type="InterPro" id="IPR029061">
    <property type="entry name" value="THDP-binding"/>
</dbReference>
<feature type="domain" description="Menaquinone biosynthesis protein MenD middle" evidence="8">
    <location>
        <begin position="226"/>
        <end position="356"/>
    </location>
</feature>
<dbReference type="RefSeq" id="WP_254009823.1">
    <property type="nucleotide sequence ID" value="NZ_JAMZMM010000004.1"/>
</dbReference>
<dbReference type="CDD" id="cd07037">
    <property type="entry name" value="TPP_PYR_MenD"/>
    <property type="match status" value="1"/>
</dbReference>
<comment type="caution">
    <text evidence="9">The sequence shown here is derived from an EMBL/GenBank/DDBJ whole genome shotgun (WGS) entry which is preliminary data.</text>
</comment>
<feature type="domain" description="Thiamine pyrophosphate enzyme N-terminal TPP-binding" evidence="7">
    <location>
        <begin position="13"/>
        <end position="126"/>
    </location>
</feature>
<accession>A0AAE3KJX8</accession>
<comment type="function">
    <text evidence="6">Catalyzes the thiamine diphosphate-dependent decarboxylation of 2-oxoglutarate and the subsequent addition of the resulting succinic semialdehyde-thiamine pyrophosphate anion to isochorismate to yield 2-succinyl-5-enolpyruvyl-6-hydroxy-3-cyclohexene-1-carboxylate (SEPHCHC).</text>
</comment>
<keyword evidence="3 6" id="KW-0460">Magnesium</keyword>
<keyword evidence="5 6" id="KW-0464">Manganese</keyword>
<evidence type="ECO:0000256" key="6">
    <source>
        <dbReference type="HAMAP-Rule" id="MF_01659"/>
    </source>
</evidence>
<dbReference type="CDD" id="cd02009">
    <property type="entry name" value="TPP_SHCHC_synthase"/>
    <property type="match status" value="1"/>
</dbReference>
<dbReference type="GO" id="GO:0000287">
    <property type="term" value="F:magnesium ion binding"/>
    <property type="evidence" value="ECO:0007669"/>
    <property type="project" value="UniProtKB-UniRule"/>
</dbReference>
<protein>
    <recommendedName>
        <fullName evidence="6">2-succinyl-5-enolpyruvyl-6-hydroxy-3-cyclohexene-1-carboxylate synthase</fullName>
        <shortName evidence="6">SEPHCHC synthase</shortName>
        <ecNumber evidence="6">2.2.1.9</ecNumber>
    </recommendedName>
</protein>
<dbReference type="HAMAP" id="MF_01659">
    <property type="entry name" value="MenD"/>
    <property type="match status" value="1"/>
</dbReference>
<dbReference type="PANTHER" id="PTHR42916">
    <property type="entry name" value="2-SUCCINYL-5-ENOLPYRUVYL-6-HYDROXY-3-CYCLOHEXENE-1-CARBOXYLATE SYNTHASE"/>
    <property type="match status" value="1"/>
</dbReference>
<comment type="catalytic activity">
    <reaction evidence="6">
        <text>isochorismate + 2-oxoglutarate + H(+) = 5-enolpyruvoyl-6-hydroxy-2-succinyl-cyclohex-3-ene-1-carboxylate + CO2</text>
        <dbReference type="Rhea" id="RHEA:25593"/>
        <dbReference type="ChEBI" id="CHEBI:15378"/>
        <dbReference type="ChEBI" id="CHEBI:16526"/>
        <dbReference type="ChEBI" id="CHEBI:16810"/>
        <dbReference type="ChEBI" id="CHEBI:29780"/>
        <dbReference type="ChEBI" id="CHEBI:58818"/>
        <dbReference type="EC" id="2.2.1.9"/>
    </reaction>
</comment>
<dbReference type="PANTHER" id="PTHR42916:SF1">
    <property type="entry name" value="PROTEIN PHYLLO, CHLOROPLASTIC"/>
    <property type="match status" value="1"/>
</dbReference>
<dbReference type="InterPro" id="IPR012001">
    <property type="entry name" value="Thiamin_PyroP_enz_TPP-bd_dom"/>
</dbReference>
<dbReference type="GO" id="GO:0030145">
    <property type="term" value="F:manganese ion binding"/>
    <property type="evidence" value="ECO:0007669"/>
    <property type="project" value="UniProtKB-UniRule"/>
</dbReference>
<sequence>MPIDFRNTNTVWASILAETLQRLGLTTAVICPGSRSTPLAVAFAQNTKIEAIPVLDERSAAFFTLGIARKSGLPVAVICTSGTAGANFYPAVIEARESRVPLLILTADRPPEMRDCHSGQTIDQVKLYGNYPNWQTELAVPSVDMGMLSYLRQTIVHAWERSQFPVKGPVHINLPFRDPLAPIPDTTTNLLQSQFQPEAFFAHISHSPLQKTHSPFPNPPTEWQKCDRGIIIAGLAQPQNPREYCSAVGELSKTLGFPVLGEGLSPVRNYAELNPYLISSYDLILRDGYAQPRHRKLAETLKPEIVIQIGELPTSKELRAWLNEYQPQRWIIDASDQNLDSLHGKTIHLRISVEEMGSGFFGVGSGGEEFGKISLLDTTQSNYLAKWCEVEAEVRSKIDRKMSGISQLFEGKAAWLLSQILPPETPLFIANSMPVRDVESFWVPGNRRIRPFFNRGANGIDGTLSTALGIAHRSESTVILTGDLALLHDTNGFLLRQKLVGHLTIILINNNGGGIFEMLPISQFEPPFEEFFATPQSVNFAQLCGSYGVEHHLIESWGELQELLNPLPKVGIRVLEVPTNRKVDARWRQMFST</sequence>
<reference evidence="9" key="1">
    <citation type="submission" date="2022-06" db="EMBL/GenBank/DDBJ databases">
        <title>New cyanobacteria of genus Symplocastrum in benthos of Lake Baikal.</title>
        <authorList>
            <person name="Sorokovikova E."/>
            <person name="Tikhonova I."/>
            <person name="Krasnopeev A."/>
            <person name="Evseev P."/>
            <person name="Gladkikh A."/>
            <person name="Belykh O."/>
        </authorList>
    </citation>
    <scope>NUCLEOTIDE SEQUENCE</scope>
    <source>
        <strain evidence="9">BBK-W-15</strain>
    </source>
</reference>
<keyword evidence="4 6" id="KW-0786">Thiamine pyrophosphate</keyword>
<evidence type="ECO:0000313" key="10">
    <source>
        <dbReference type="Proteomes" id="UP001204953"/>
    </source>
</evidence>
<dbReference type="GO" id="GO:0030976">
    <property type="term" value="F:thiamine pyrophosphate binding"/>
    <property type="evidence" value="ECO:0007669"/>
    <property type="project" value="UniProtKB-UniRule"/>
</dbReference>
<comment type="pathway">
    <text evidence="6">Quinol/quinone metabolism; 1,4-dihydroxy-2-naphthoate biosynthesis; 1,4-dihydroxy-2-naphthoate from chorismate: step 2/7.</text>
</comment>
<keyword evidence="2 6" id="KW-0479">Metal-binding</keyword>
<gene>
    <name evidence="6 9" type="primary">menD</name>
    <name evidence="9" type="ORF">NJ959_00755</name>
</gene>
<evidence type="ECO:0000259" key="8">
    <source>
        <dbReference type="Pfam" id="PF16582"/>
    </source>
</evidence>
<evidence type="ECO:0000259" key="7">
    <source>
        <dbReference type="Pfam" id="PF02776"/>
    </source>
</evidence>
<keyword evidence="10" id="KW-1185">Reference proteome</keyword>
<dbReference type="InterPro" id="IPR004433">
    <property type="entry name" value="MenaQ_synth_MenD"/>
</dbReference>
<evidence type="ECO:0000256" key="5">
    <source>
        <dbReference type="ARBA" id="ARBA00023211"/>
    </source>
</evidence>
<organism evidence="9 10">
    <name type="scientific">Limnofasciculus baicalensis BBK-W-15</name>
    <dbReference type="NCBI Taxonomy" id="2699891"/>
    <lineage>
        <taxon>Bacteria</taxon>
        <taxon>Bacillati</taxon>
        <taxon>Cyanobacteriota</taxon>
        <taxon>Cyanophyceae</taxon>
        <taxon>Coleofasciculales</taxon>
        <taxon>Coleofasciculaceae</taxon>
        <taxon>Limnofasciculus</taxon>
        <taxon>Limnofasciculus baicalensis</taxon>
    </lineage>
</organism>
<comment type="cofactor">
    <cofactor evidence="6">
        <name>thiamine diphosphate</name>
        <dbReference type="ChEBI" id="CHEBI:58937"/>
    </cofactor>
    <text evidence="6">Binds 1 thiamine pyrophosphate per subunit.</text>
</comment>
<dbReference type="InterPro" id="IPR032264">
    <property type="entry name" value="MenD_middle"/>
</dbReference>